<dbReference type="RefSeq" id="WP_057988023.1">
    <property type="nucleotide sequence ID" value="NZ_JAGGKH010000014.1"/>
</dbReference>
<evidence type="ECO:0000256" key="2">
    <source>
        <dbReference type="ARBA" id="ARBA00022801"/>
    </source>
</evidence>
<proteinExistence type="inferred from homology"/>
<dbReference type="InterPro" id="IPR020084">
    <property type="entry name" value="NUDIX_hydrolase_CS"/>
</dbReference>
<dbReference type="InterPro" id="IPR000086">
    <property type="entry name" value="NUDIX_hydrolase_dom"/>
</dbReference>
<name>A0A0Q9XYD7_9BACI</name>
<feature type="domain" description="Nudix hydrolase" evidence="4">
    <location>
        <begin position="4"/>
        <end position="128"/>
    </location>
</feature>
<dbReference type="InterPro" id="IPR015797">
    <property type="entry name" value="NUDIX_hydrolase-like_dom_sf"/>
</dbReference>
<gene>
    <name evidence="5" type="ORF">ACA29_08125</name>
</gene>
<organism evidence="5 6">
    <name type="scientific">Lederbergia galactosidilytica</name>
    <dbReference type="NCBI Taxonomy" id="217031"/>
    <lineage>
        <taxon>Bacteria</taxon>
        <taxon>Bacillati</taxon>
        <taxon>Bacillota</taxon>
        <taxon>Bacilli</taxon>
        <taxon>Bacillales</taxon>
        <taxon>Bacillaceae</taxon>
        <taxon>Lederbergia</taxon>
    </lineage>
</organism>
<dbReference type="PROSITE" id="PS00893">
    <property type="entry name" value="NUDIX_BOX"/>
    <property type="match status" value="1"/>
</dbReference>
<dbReference type="PANTHER" id="PTHR43736">
    <property type="entry name" value="ADP-RIBOSE PYROPHOSPHATASE"/>
    <property type="match status" value="1"/>
</dbReference>
<dbReference type="PANTHER" id="PTHR43736:SF1">
    <property type="entry name" value="DIHYDRONEOPTERIN TRIPHOSPHATE DIPHOSPHATASE"/>
    <property type="match status" value="1"/>
</dbReference>
<dbReference type="CDD" id="cd04699">
    <property type="entry name" value="NUDIX_MutT_Nudt1"/>
    <property type="match status" value="1"/>
</dbReference>
<dbReference type="Pfam" id="PF00293">
    <property type="entry name" value="NUDIX"/>
    <property type="match status" value="1"/>
</dbReference>
<dbReference type="PRINTS" id="PR00502">
    <property type="entry name" value="NUDIXFAMILY"/>
</dbReference>
<dbReference type="SUPFAM" id="SSF55811">
    <property type="entry name" value="Nudix"/>
    <property type="match status" value="1"/>
</dbReference>
<dbReference type="AlphaFoldDB" id="A0A0Q9XYD7"/>
<evidence type="ECO:0000256" key="1">
    <source>
        <dbReference type="ARBA" id="ARBA00005582"/>
    </source>
</evidence>
<dbReference type="Proteomes" id="UP000053881">
    <property type="component" value="Unassembled WGS sequence"/>
</dbReference>
<comment type="similarity">
    <text evidence="1 3">Belongs to the Nudix hydrolase family.</text>
</comment>
<protein>
    <submittedName>
        <fullName evidence="5">NUDIX hydrolase</fullName>
    </submittedName>
</protein>
<dbReference type="PROSITE" id="PS51462">
    <property type="entry name" value="NUDIX"/>
    <property type="match status" value="1"/>
</dbReference>
<accession>A0A0Q9XYD7</accession>
<evidence type="ECO:0000256" key="3">
    <source>
        <dbReference type="RuleBase" id="RU003476"/>
    </source>
</evidence>
<keyword evidence="2 3" id="KW-0378">Hydrolase</keyword>
<dbReference type="GO" id="GO:0016787">
    <property type="term" value="F:hydrolase activity"/>
    <property type="evidence" value="ECO:0007669"/>
    <property type="project" value="UniProtKB-KW"/>
</dbReference>
<dbReference type="InterPro" id="IPR020476">
    <property type="entry name" value="Nudix_hydrolase"/>
</dbReference>
<reference evidence="5 6" key="1">
    <citation type="submission" date="2015-06" db="EMBL/GenBank/DDBJ databases">
        <title>Genome sequencing project of Bacillus galactosidilyticus PL133.</title>
        <authorList>
            <person name="Gaiero J."/>
            <person name="Nicol R."/>
            <person name="Habash M."/>
        </authorList>
    </citation>
    <scope>NUCLEOTIDE SEQUENCE [LARGE SCALE GENOMIC DNA]</scope>
    <source>
        <strain evidence="5 6">PL133</strain>
    </source>
</reference>
<sequence>MSLKLSISIKGIIFNNENVLLLKNERNEWELPGGRIEEYEKPEECLIREIHEELGIHCTVEDIIDSWVFEVLEGKFVFIVSYLCKCDDLSNIFISEEHEEYKWVHLEEMEDIHIPKGYKESVRKANRLEINN</sequence>
<evidence type="ECO:0000313" key="5">
    <source>
        <dbReference type="EMBL" id="KRG13637.1"/>
    </source>
</evidence>
<dbReference type="Gene3D" id="3.90.79.10">
    <property type="entry name" value="Nucleoside Triphosphate Pyrophosphohydrolase"/>
    <property type="match status" value="1"/>
</dbReference>
<evidence type="ECO:0000259" key="4">
    <source>
        <dbReference type="PROSITE" id="PS51462"/>
    </source>
</evidence>
<dbReference type="PATRIC" id="fig|217031.4.peg.2681"/>
<evidence type="ECO:0000313" key="6">
    <source>
        <dbReference type="Proteomes" id="UP000053881"/>
    </source>
</evidence>
<dbReference type="EMBL" id="LGPB01000073">
    <property type="protein sequence ID" value="KRG13637.1"/>
    <property type="molecule type" value="Genomic_DNA"/>
</dbReference>
<comment type="caution">
    <text evidence="5">The sequence shown here is derived from an EMBL/GenBank/DDBJ whole genome shotgun (WGS) entry which is preliminary data.</text>
</comment>